<protein>
    <submittedName>
        <fullName evidence="2">F22C12.19</fullName>
    </submittedName>
</protein>
<keyword evidence="3" id="KW-1185">Reference proteome</keyword>
<name>A0A9Q0PVU2_9ROSI</name>
<reference evidence="2" key="2">
    <citation type="journal article" date="2023" name="Int. J. Mol. Sci.">
        <title>De Novo Assembly and Annotation of 11 Diverse Shrub Willow (Salix) Genomes Reveals Novel Gene Organization in Sex-Linked Regions.</title>
        <authorList>
            <person name="Hyden B."/>
            <person name="Feng K."/>
            <person name="Yates T.B."/>
            <person name="Jawdy S."/>
            <person name="Cereghino C."/>
            <person name="Smart L.B."/>
            <person name="Muchero W."/>
        </authorList>
    </citation>
    <scope>NUCLEOTIDE SEQUENCE</scope>
    <source>
        <tissue evidence="2">Shoot tip</tissue>
    </source>
</reference>
<sequence>MEPHHMSRSGMDQIMPTKRPKLSTIRDKKDLDHINSLRKGPINLSAPKSSRSSPNKLIRDSVAESRHSAAYILKEACMMPPPAKVLKRTCNGQQKVRKLMRMG</sequence>
<evidence type="ECO:0000313" key="3">
    <source>
        <dbReference type="Proteomes" id="UP001151752"/>
    </source>
</evidence>
<feature type="region of interest" description="Disordered" evidence="1">
    <location>
        <begin position="1"/>
        <end position="61"/>
    </location>
</feature>
<gene>
    <name evidence="2" type="ORF">OIU74_014501</name>
</gene>
<dbReference type="PANTHER" id="PTHR36723">
    <property type="entry name" value="F22C12.19"/>
    <property type="match status" value="1"/>
</dbReference>
<dbReference type="AlphaFoldDB" id="A0A9Q0PVU2"/>
<reference evidence="2" key="1">
    <citation type="submission" date="2022-11" db="EMBL/GenBank/DDBJ databases">
        <authorList>
            <person name="Hyden B.L."/>
            <person name="Feng K."/>
            <person name="Yates T."/>
            <person name="Jawdy S."/>
            <person name="Smart L.B."/>
            <person name="Muchero W."/>
        </authorList>
    </citation>
    <scope>NUCLEOTIDE SEQUENCE</scope>
    <source>
        <tissue evidence="2">Shoot tip</tissue>
    </source>
</reference>
<feature type="compositionally biased region" description="Basic and acidic residues" evidence="1">
    <location>
        <begin position="24"/>
        <end position="35"/>
    </location>
</feature>
<evidence type="ECO:0000256" key="1">
    <source>
        <dbReference type="SAM" id="MobiDB-lite"/>
    </source>
</evidence>
<dbReference type="EMBL" id="JAPFFM010000017">
    <property type="protein sequence ID" value="KAJ6695381.1"/>
    <property type="molecule type" value="Genomic_DNA"/>
</dbReference>
<dbReference type="PANTHER" id="PTHR36723:SF1">
    <property type="entry name" value="F22C12.19"/>
    <property type="match status" value="1"/>
</dbReference>
<comment type="caution">
    <text evidence="2">The sequence shown here is derived from an EMBL/GenBank/DDBJ whole genome shotgun (WGS) entry which is preliminary data.</text>
</comment>
<feature type="compositionally biased region" description="Polar residues" evidence="1">
    <location>
        <begin position="46"/>
        <end position="55"/>
    </location>
</feature>
<proteinExistence type="predicted"/>
<accession>A0A9Q0PVU2</accession>
<dbReference type="Proteomes" id="UP001151752">
    <property type="component" value="Chromosome 3"/>
</dbReference>
<organism evidence="2 3">
    <name type="scientific">Salix koriyanagi</name>
    <dbReference type="NCBI Taxonomy" id="2511006"/>
    <lineage>
        <taxon>Eukaryota</taxon>
        <taxon>Viridiplantae</taxon>
        <taxon>Streptophyta</taxon>
        <taxon>Embryophyta</taxon>
        <taxon>Tracheophyta</taxon>
        <taxon>Spermatophyta</taxon>
        <taxon>Magnoliopsida</taxon>
        <taxon>eudicotyledons</taxon>
        <taxon>Gunneridae</taxon>
        <taxon>Pentapetalae</taxon>
        <taxon>rosids</taxon>
        <taxon>fabids</taxon>
        <taxon>Malpighiales</taxon>
        <taxon>Salicaceae</taxon>
        <taxon>Saliceae</taxon>
        <taxon>Salix</taxon>
    </lineage>
</organism>
<evidence type="ECO:0000313" key="2">
    <source>
        <dbReference type="EMBL" id="KAJ6695381.1"/>
    </source>
</evidence>